<evidence type="ECO:0000313" key="1">
    <source>
        <dbReference type="EMBL" id="KKN44444.1"/>
    </source>
</evidence>
<comment type="caution">
    <text evidence="1">The sequence shown here is derived from an EMBL/GenBank/DDBJ whole genome shotgun (WGS) entry which is preliminary data.</text>
</comment>
<dbReference type="AlphaFoldDB" id="A0A0F9QPT8"/>
<accession>A0A0F9QPT8</accession>
<organism evidence="1">
    <name type="scientific">marine sediment metagenome</name>
    <dbReference type="NCBI Taxonomy" id="412755"/>
    <lineage>
        <taxon>unclassified sequences</taxon>
        <taxon>metagenomes</taxon>
        <taxon>ecological metagenomes</taxon>
    </lineage>
</organism>
<protein>
    <submittedName>
        <fullName evidence="1">Uncharacterized protein</fullName>
    </submittedName>
</protein>
<name>A0A0F9QPT8_9ZZZZ</name>
<dbReference type="EMBL" id="LAZR01001451">
    <property type="protein sequence ID" value="KKN44444.1"/>
    <property type="molecule type" value="Genomic_DNA"/>
</dbReference>
<sequence>MVATAPGSRYHSSGQIPTQLVKMAISASWNDYLAEIGGIVMADRVKPGDFPFFLTRKLYPITMSGPSGDADLAFFALTGAVPIDIVTLPLQIVTRLVQRAVQHARK</sequence>
<gene>
    <name evidence="1" type="ORF">LCGC14_0692900</name>
</gene>
<reference evidence="1" key="1">
    <citation type="journal article" date="2015" name="Nature">
        <title>Complex archaea that bridge the gap between prokaryotes and eukaryotes.</title>
        <authorList>
            <person name="Spang A."/>
            <person name="Saw J.H."/>
            <person name="Jorgensen S.L."/>
            <person name="Zaremba-Niedzwiedzka K."/>
            <person name="Martijn J."/>
            <person name="Lind A.E."/>
            <person name="van Eijk R."/>
            <person name="Schleper C."/>
            <person name="Guy L."/>
            <person name="Ettema T.J."/>
        </authorList>
    </citation>
    <scope>NUCLEOTIDE SEQUENCE</scope>
</reference>
<proteinExistence type="predicted"/>